<dbReference type="RefSeq" id="WP_317704657.1">
    <property type="nucleotide sequence ID" value="NZ_AP024714.1"/>
</dbReference>
<keyword evidence="1" id="KW-0472">Membrane</keyword>
<accession>A0AAU9C9L1</accession>
<keyword evidence="1" id="KW-1133">Transmembrane helix</keyword>
<evidence type="ECO:0008006" key="4">
    <source>
        <dbReference type="Google" id="ProtNLM"/>
    </source>
</evidence>
<evidence type="ECO:0000313" key="3">
    <source>
        <dbReference type="Proteomes" id="UP001321825"/>
    </source>
</evidence>
<proteinExistence type="predicted"/>
<evidence type="ECO:0000256" key="1">
    <source>
        <dbReference type="SAM" id="Phobius"/>
    </source>
</evidence>
<dbReference type="Proteomes" id="UP001321825">
    <property type="component" value="Chromosome"/>
</dbReference>
<reference evidence="3" key="1">
    <citation type="journal article" date="2024" name="Int. J. Syst. Evol. Microbiol.">
        <title>Methylomarinovum tepidoasis sp. nov., a moderately thermophilic methanotroph of the family Methylothermaceae isolated from a deep-sea hydrothermal field.</title>
        <authorList>
            <person name="Hirayama H."/>
            <person name="Takaki Y."/>
            <person name="Abe M."/>
            <person name="Miyazaki M."/>
            <person name="Uematsu K."/>
            <person name="Matsui Y."/>
            <person name="Takai K."/>
        </authorList>
    </citation>
    <scope>NUCLEOTIDE SEQUENCE [LARGE SCALE GENOMIC DNA]</scope>
    <source>
        <strain evidence="3">IT-9</strain>
    </source>
</reference>
<sequence length="148" mass="17076">MTRHHPPPGTTGKQDTIRNDPFVRGLLTRLPAELRDSFSDEQLLGLKIALGARQWKIHPVDLRGTIPLWRWRFYYVILFGRDRRRLPRRIERMMRWTEAVFLGSLVTVATLFGLLVLYLVKSALGIDLIPGYSLGIWSWFKAEFGVGG</sequence>
<organism evidence="2 3">
    <name type="scientific">Methylomarinovum caldicuralii</name>
    <dbReference type="NCBI Taxonomy" id="438856"/>
    <lineage>
        <taxon>Bacteria</taxon>
        <taxon>Pseudomonadati</taxon>
        <taxon>Pseudomonadota</taxon>
        <taxon>Gammaproteobacteria</taxon>
        <taxon>Methylococcales</taxon>
        <taxon>Methylothermaceae</taxon>
        <taxon>Methylomarinovum</taxon>
    </lineage>
</organism>
<evidence type="ECO:0000313" key="2">
    <source>
        <dbReference type="EMBL" id="BCX82251.1"/>
    </source>
</evidence>
<dbReference type="AlphaFoldDB" id="A0AAU9C9L1"/>
<keyword evidence="3" id="KW-1185">Reference proteome</keyword>
<keyword evidence="1" id="KW-0812">Transmembrane</keyword>
<dbReference type="EMBL" id="AP024714">
    <property type="protein sequence ID" value="BCX82251.1"/>
    <property type="molecule type" value="Genomic_DNA"/>
</dbReference>
<name>A0AAU9C9L1_9GAMM</name>
<dbReference type="KEGG" id="mcau:MIT9_P1836"/>
<protein>
    <recommendedName>
        <fullName evidence="4">3-phosphoshikimate 1-carboxyvinyltransferase</fullName>
    </recommendedName>
</protein>
<gene>
    <name evidence="2" type="ORF">MIT9_P1836</name>
</gene>
<feature type="transmembrane region" description="Helical" evidence="1">
    <location>
        <begin position="99"/>
        <end position="120"/>
    </location>
</feature>